<keyword evidence="1" id="KW-1133">Transmembrane helix</keyword>
<protein>
    <recommendedName>
        <fullName evidence="3">Tripartite tricarboxylate transporter TctB family protein</fullName>
    </recommendedName>
</protein>
<dbReference type="STRING" id="266779.Meso_1845"/>
<dbReference type="HOGENOM" id="CLU_1674778_0_0_5"/>
<dbReference type="EMBL" id="CP000390">
    <property type="protein sequence ID" value="ABG63238.1"/>
    <property type="molecule type" value="Genomic_DNA"/>
</dbReference>
<accession>Q11H87</accession>
<evidence type="ECO:0000313" key="2">
    <source>
        <dbReference type="EMBL" id="ABG63238.1"/>
    </source>
</evidence>
<sequence length="157" mass="17250">MSDEQTVRSRLVKNAEIGILLLLGAVVTGDGIRFVLVTRHLRALEVGGYQILLGLLLIILTLFYALKPLAENWRISEGNRNTAIGYGLLVAYAASLHGLGYIISTLIVVAAYMRLLGGYRMASSLAVAAIFATASAWLWTTLMISLPRGYFSTWIFW</sequence>
<keyword evidence="1" id="KW-0812">Transmembrane</keyword>
<gene>
    <name evidence="2" type="ordered locus">Meso_1845</name>
</gene>
<organism evidence="2">
    <name type="scientific">Chelativorans sp. (strain BNC1)</name>
    <dbReference type="NCBI Taxonomy" id="266779"/>
    <lineage>
        <taxon>Bacteria</taxon>
        <taxon>Pseudomonadati</taxon>
        <taxon>Pseudomonadota</taxon>
        <taxon>Alphaproteobacteria</taxon>
        <taxon>Hyphomicrobiales</taxon>
        <taxon>Phyllobacteriaceae</taxon>
        <taxon>Chelativorans</taxon>
    </lineage>
</organism>
<feature type="transmembrane region" description="Helical" evidence="1">
    <location>
        <begin position="48"/>
        <end position="66"/>
    </location>
</feature>
<feature type="transmembrane region" description="Helical" evidence="1">
    <location>
        <begin position="86"/>
        <end position="113"/>
    </location>
</feature>
<evidence type="ECO:0000256" key="1">
    <source>
        <dbReference type="SAM" id="Phobius"/>
    </source>
</evidence>
<reference evidence="2" key="1">
    <citation type="submission" date="2006-06" db="EMBL/GenBank/DDBJ databases">
        <title>Complete sequence of chromosome of Chelativorans sp. BNC1.</title>
        <authorList>
            <consortium name="US DOE Joint Genome Institute"/>
            <person name="Copeland A."/>
            <person name="Lucas S."/>
            <person name="Lapidus A."/>
            <person name="Barry K."/>
            <person name="Detter J.C."/>
            <person name="Glavina del Rio T."/>
            <person name="Hammon N."/>
            <person name="Israni S."/>
            <person name="Dalin E."/>
            <person name="Tice H."/>
            <person name="Pitluck S."/>
            <person name="Chertkov O."/>
            <person name="Brettin T."/>
            <person name="Bruce D."/>
            <person name="Han C."/>
            <person name="Tapia R."/>
            <person name="Gilna P."/>
            <person name="Schmutz J."/>
            <person name="Larimer F."/>
            <person name="Land M."/>
            <person name="Hauser L."/>
            <person name="Kyrpides N."/>
            <person name="Mikhailova N."/>
            <person name="Richardson P."/>
        </authorList>
    </citation>
    <scope>NUCLEOTIDE SEQUENCE</scope>
    <source>
        <strain evidence="2">BNC1</strain>
    </source>
</reference>
<dbReference type="OrthoDB" id="9825416at2"/>
<keyword evidence="1" id="KW-0472">Membrane</keyword>
<feature type="transmembrane region" description="Helical" evidence="1">
    <location>
        <begin position="125"/>
        <end position="146"/>
    </location>
</feature>
<feature type="transmembrane region" description="Helical" evidence="1">
    <location>
        <begin position="17"/>
        <end position="36"/>
    </location>
</feature>
<proteinExistence type="predicted"/>
<dbReference type="KEGG" id="mes:Meso_1845"/>
<name>Q11H87_CHESB</name>
<evidence type="ECO:0008006" key="3">
    <source>
        <dbReference type="Google" id="ProtNLM"/>
    </source>
</evidence>
<dbReference type="AlphaFoldDB" id="Q11H87"/>